<name>A0A848CJC7_9FIRM</name>
<reference evidence="3 4" key="1">
    <citation type="submission" date="2020-04" db="EMBL/GenBank/DDBJ databases">
        <authorList>
            <person name="Hitch T.C.A."/>
            <person name="Wylensek D."/>
            <person name="Clavel T."/>
        </authorList>
    </citation>
    <scope>NUCLEOTIDE SEQUENCE [LARGE SCALE GENOMIC DNA]</scope>
    <source>
        <strain evidence="3 4">BSM-383-APC-5F</strain>
    </source>
</reference>
<feature type="repeat" description="Cell wall-binding" evidence="2">
    <location>
        <begin position="136"/>
        <end position="155"/>
    </location>
</feature>
<dbReference type="InterPro" id="IPR018337">
    <property type="entry name" value="Cell_wall/Cho-bd_repeat"/>
</dbReference>
<dbReference type="Pfam" id="PF01473">
    <property type="entry name" value="Choline_bind_1"/>
    <property type="match status" value="3"/>
</dbReference>
<dbReference type="Gene3D" id="3.90.1720.10">
    <property type="entry name" value="endopeptidase domain like (from Nostoc punctiforme)"/>
    <property type="match status" value="1"/>
</dbReference>
<comment type="caution">
    <text evidence="3">The sequence shown here is derived from an EMBL/GenBank/DDBJ whole genome shotgun (WGS) entry which is preliminary data.</text>
</comment>
<organism evidence="3 4">
    <name type="scientific">Dorea formicigenerans</name>
    <dbReference type="NCBI Taxonomy" id="39486"/>
    <lineage>
        <taxon>Bacteria</taxon>
        <taxon>Bacillati</taxon>
        <taxon>Bacillota</taxon>
        <taxon>Clostridia</taxon>
        <taxon>Lachnospirales</taxon>
        <taxon>Lachnospiraceae</taxon>
        <taxon>Dorea</taxon>
    </lineage>
</organism>
<dbReference type="Pfam" id="PF19127">
    <property type="entry name" value="Choline_bind_3"/>
    <property type="match status" value="2"/>
</dbReference>
<proteinExistence type="predicted"/>
<dbReference type="SUPFAM" id="SSF69360">
    <property type="entry name" value="Cell wall binding repeat"/>
    <property type="match status" value="1"/>
</dbReference>
<dbReference type="PROSITE" id="PS51170">
    <property type="entry name" value="CW"/>
    <property type="match status" value="3"/>
</dbReference>
<evidence type="ECO:0000313" key="3">
    <source>
        <dbReference type="EMBL" id="NME57806.1"/>
    </source>
</evidence>
<feature type="repeat" description="Cell wall-binding" evidence="2">
    <location>
        <begin position="156"/>
        <end position="175"/>
    </location>
</feature>
<evidence type="ECO:0000313" key="4">
    <source>
        <dbReference type="Proteomes" id="UP000580130"/>
    </source>
</evidence>
<accession>A0A848CJC7</accession>
<dbReference type="RefSeq" id="WP_168933950.1">
    <property type="nucleotide sequence ID" value="NZ_JABAFX010000026.1"/>
</dbReference>
<dbReference type="Proteomes" id="UP000580130">
    <property type="component" value="Unassembled WGS sequence"/>
</dbReference>
<evidence type="ECO:0000256" key="1">
    <source>
        <dbReference type="ARBA" id="ARBA00022737"/>
    </source>
</evidence>
<dbReference type="Gene3D" id="2.10.270.10">
    <property type="entry name" value="Cholin Binding"/>
    <property type="match status" value="3"/>
</dbReference>
<sequence length="482" mass="54879">MKRRMWIISYIGAVLLLFAFWVVKAEAREGWSLEDENWYYYEESGERVIGWKYVNGNWYYLNPTDTENPGVMMKDCEMIIEGQTYFFDSNGSMLKGWIRKTEGWYYTDSGGSMATGWRYVNGNWYYMEPADGKMTEGGWKQINNAWYFFNPGGAMVRNWLYVNGNWYYMSTDGAMKSGWQLVGCFWYYMEPDGHMITGWKKLNGVWYYMNSSGQMATGRQDINGLRYYFNQGGAMAETDISNVISNALKPVGKTLYVWGGGWNEADNGSGETSLYIGVWPQWEQYFRDNKNNYSYKPGQTAWKKGNRDYRFLGLDCSGYIGWLMYNSIQYGKDSNGYVTTSTNIAGAIAGYGFGNASACTPESTFYPGDIVSIKGHCFLCLGQCQDGSVLILHSTPNGGVQMSGTVNGSGSSQASRLAQTFMQQYYPEWWNCFGKEGRQSVKASTYLYGTKFSWQNPGAIYDSQGLKGKSAEQVLDYIRTMK</sequence>
<feature type="repeat" description="Cell wall-binding" evidence="2">
    <location>
        <begin position="196"/>
        <end position="215"/>
    </location>
</feature>
<dbReference type="AlphaFoldDB" id="A0A848CJC7"/>
<keyword evidence="1" id="KW-0677">Repeat</keyword>
<protein>
    <submittedName>
        <fullName evidence="3">N-acetylmuramoyl-L-alanine amidase family protein</fullName>
    </submittedName>
</protein>
<gene>
    <name evidence="3" type="ORF">HF855_10370</name>
</gene>
<evidence type="ECO:0000256" key="2">
    <source>
        <dbReference type="PROSITE-ProRule" id="PRU00591"/>
    </source>
</evidence>
<dbReference type="EMBL" id="JABAFX010000026">
    <property type="protein sequence ID" value="NME57806.1"/>
    <property type="molecule type" value="Genomic_DNA"/>
</dbReference>